<feature type="compositionally biased region" description="Basic and acidic residues" evidence="1">
    <location>
        <begin position="141"/>
        <end position="163"/>
    </location>
</feature>
<feature type="compositionally biased region" description="Basic and acidic residues" evidence="1">
    <location>
        <begin position="321"/>
        <end position="332"/>
    </location>
</feature>
<feature type="compositionally biased region" description="Polar residues" evidence="1">
    <location>
        <begin position="209"/>
        <end position="220"/>
    </location>
</feature>
<feature type="region of interest" description="Disordered" evidence="1">
    <location>
        <begin position="101"/>
        <end position="483"/>
    </location>
</feature>
<evidence type="ECO:0000313" key="2">
    <source>
        <dbReference type="EMBL" id="KAF5219277.1"/>
    </source>
</evidence>
<evidence type="ECO:0000313" key="3">
    <source>
        <dbReference type="Proteomes" id="UP000583944"/>
    </source>
</evidence>
<dbReference type="AlphaFoldDB" id="A0A7J6XXY1"/>
<organism evidence="2 3">
    <name type="scientific">Trypanosoma cruzi</name>
    <dbReference type="NCBI Taxonomy" id="5693"/>
    <lineage>
        <taxon>Eukaryota</taxon>
        <taxon>Discoba</taxon>
        <taxon>Euglenozoa</taxon>
        <taxon>Kinetoplastea</taxon>
        <taxon>Metakinetoplastina</taxon>
        <taxon>Trypanosomatida</taxon>
        <taxon>Trypanosomatidae</taxon>
        <taxon>Trypanosoma</taxon>
        <taxon>Schizotrypanum</taxon>
    </lineage>
</organism>
<protein>
    <submittedName>
        <fullName evidence="2">Mucin-associated surface protein (MASP) subgroup S025</fullName>
    </submittedName>
</protein>
<feature type="compositionally biased region" description="Basic and acidic residues" evidence="1">
    <location>
        <begin position="371"/>
        <end position="384"/>
    </location>
</feature>
<feature type="compositionally biased region" description="Polar residues" evidence="1">
    <location>
        <begin position="108"/>
        <end position="124"/>
    </location>
</feature>
<reference evidence="2 3" key="1">
    <citation type="journal article" date="2019" name="Genome Biol. Evol.">
        <title>Nanopore Sequencing Significantly Improves Genome Assembly of the Protozoan Parasite Trypanosoma cruzi.</title>
        <authorList>
            <person name="Diaz-Viraque F."/>
            <person name="Pita S."/>
            <person name="Greif G."/>
            <person name="de Souza R.C.M."/>
            <person name="Iraola G."/>
            <person name="Robello C."/>
        </authorList>
    </citation>
    <scope>NUCLEOTIDE SEQUENCE [LARGE SCALE GENOMIC DNA]</scope>
    <source>
        <strain evidence="2 3">Berenice</strain>
    </source>
</reference>
<gene>
    <name evidence="2" type="ORF">ECC02_007793</name>
</gene>
<feature type="compositionally biased region" description="Polar residues" evidence="1">
    <location>
        <begin position="333"/>
        <end position="350"/>
    </location>
</feature>
<dbReference type="EMBL" id="JABDHM010000074">
    <property type="protein sequence ID" value="KAF5219277.1"/>
    <property type="molecule type" value="Genomic_DNA"/>
</dbReference>
<name>A0A7J6XXY1_TRYCR</name>
<feature type="compositionally biased region" description="Basic and acidic residues" evidence="1">
    <location>
        <begin position="192"/>
        <end position="205"/>
    </location>
</feature>
<proteinExistence type="predicted"/>
<comment type="caution">
    <text evidence="2">The sequence shown here is derived from an EMBL/GenBank/DDBJ whole genome shotgun (WGS) entry which is preliminary data.</text>
</comment>
<sequence length="500" mass="52385">MANEIKVLPNYFPSLFPGVVPIPTVSWCFCCCCHRFLLCGDCVWCSGLVFLHLLSLSVDGELVCAEGYTQVTGVMAMMMTGRVLLVCALCVLWYGTSGGRCDEEKETTPANLSGAPSSGESPPTESKALSPASGSPSLISKPKEDEKSKHLPAKESSEAKEGSSSEGNVVNGDEAFQEEPSGHLSESEEEEGLPKEQKEEKKTHVIQDGGQNRNQPTSHEPSPHQPPSAESHAGSTSASVGGVKDSLDSPLPGVISSPHGDGDRGTTGSTLSNPQSTSPKEVLSTEETGAQRHSLSNEKAAKGDIVGSIATPGSEGPSFLEEQKTKDLESETHQTAGSSEDLNTESQGSAKAQLELVNVIKPEPQTSHGIKTPETEGNDSHNTDISKNLPDAQETEHVQEKNNENPASSPVKAQRTSTATHEEAPASHPNGIPSPLQKETFTGMKTTEDVQPPEAAATNKPQTGDKSKDVDSDGSTAVSHTTSPLLLLLVAAAAAAVVAA</sequence>
<feature type="compositionally biased region" description="Basic and acidic residues" evidence="1">
    <location>
        <begin position="394"/>
        <end position="403"/>
    </location>
</feature>
<accession>A0A7J6XXY1</accession>
<dbReference type="Proteomes" id="UP000583944">
    <property type="component" value="Unassembled WGS sequence"/>
</dbReference>
<feature type="compositionally biased region" description="Polar residues" evidence="1">
    <location>
        <begin position="266"/>
        <end position="294"/>
    </location>
</feature>
<evidence type="ECO:0000256" key="1">
    <source>
        <dbReference type="SAM" id="MobiDB-lite"/>
    </source>
</evidence>
<dbReference type="VEuPathDB" id="TriTrypDB:BCY84_01423"/>
<dbReference type="VEuPathDB" id="TriTrypDB:ECC02_007793"/>